<feature type="region of interest" description="Disordered" evidence="2">
    <location>
        <begin position="150"/>
        <end position="175"/>
    </location>
</feature>
<reference evidence="4" key="2">
    <citation type="submission" date="2013-07" db="EMBL/GenBank/DDBJ databases">
        <authorList>
            <consortium name="The Broad Institute Genome Sequencing Platform"/>
            <person name="Cuomo C."/>
            <person name="Litvintseva A."/>
            <person name="Chen Y."/>
            <person name="Heitman J."/>
            <person name="Sun S."/>
            <person name="Springer D."/>
            <person name="Dromer F."/>
            <person name="Young S.K."/>
            <person name="Zeng Q."/>
            <person name="Gargeya S."/>
            <person name="Fitzgerald M."/>
            <person name="Abouelleil A."/>
            <person name="Alvarado L."/>
            <person name="Berlin A.M."/>
            <person name="Chapman S.B."/>
            <person name="Dewar J."/>
            <person name="Goldberg J."/>
            <person name="Griggs A."/>
            <person name="Gujja S."/>
            <person name="Hansen M."/>
            <person name="Howarth C."/>
            <person name="Imamovic A."/>
            <person name="Larimer J."/>
            <person name="McCowan C."/>
            <person name="Murphy C."/>
            <person name="Pearson M."/>
            <person name="Priest M."/>
            <person name="Roberts A."/>
            <person name="Saif S."/>
            <person name="Shea T."/>
            <person name="Sykes S."/>
            <person name="Wortman J."/>
            <person name="Nusbaum C."/>
            <person name="Birren B."/>
        </authorList>
    </citation>
    <scope>NUCLEOTIDE SEQUENCE</scope>
    <source>
        <strain evidence="4">CBS 10118</strain>
    </source>
</reference>
<gene>
    <name evidence="3" type="ORF">I302_00978</name>
    <name evidence="4" type="ORF">I302_102286</name>
</gene>
<dbReference type="OrthoDB" id="10662172at2759"/>
<reference evidence="3" key="1">
    <citation type="submission" date="2013-07" db="EMBL/GenBank/DDBJ databases">
        <title>The Genome Sequence of Cryptococcus bestiolae CBS10118.</title>
        <authorList>
            <consortium name="The Broad Institute Genome Sequencing Platform"/>
            <person name="Cuomo C."/>
            <person name="Litvintseva A."/>
            <person name="Chen Y."/>
            <person name="Heitman J."/>
            <person name="Sun S."/>
            <person name="Springer D."/>
            <person name="Dromer F."/>
            <person name="Young S.K."/>
            <person name="Zeng Q."/>
            <person name="Gargeya S."/>
            <person name="Fitzgerald M."/>
            <person name="Abouelleil A."/>
            <person name="Alvarado L."/>
            <person name="Berlin A.M."/>
            <person name="Chapman S.B."/>
            <person name="Dewar J."/>
            <person name="Goldberg J."/>
            <person name="Griggs A."/>
            <person name="Gujja S."/>
            <person name="Hansen M."/>
            <person name="Howarth C."/>
            <person name="Imamovic A."/>
            <person name="Larimer J."/>
            <person name="McCowan C."/>
            <person name="Murphy C."/>
            <person name="Pearson M."/>
            <person name="Priest M."/>
            <person name="Roberts A."/>
            <person name="Saif S."/>
            <person name="Shea T."/>
            <person name="Sykes S."/>
            <person name="Wortman J."/>
            <person name="Nusbaum C."/>
            <person name="Birren B."/>
        </authorList>
    </citation>
    <scope>NUCLEOTIDE SEQUENCE [LARGE SCALE GENOMIC DNA]</scope>
    <source>
        <strain evidence="3">CBS 10118</strain>
    </source>
</reference>
<evidence type="ECO:0000256" key="1">
    <source>
        <dbReference type="SAM" id="Coils"/>
    </source>
</evidence>
<evidence type="ECO:0000313" key="4">
    <source>
        <dbReference type="EMBL" id="WVW80308.1"/>
    </source>
</evidence>
<sequence>MSRQKIGRKPIAHKFRGKSIKLTRKGRKKRFRAHTRTCDHCVQPTPDQLREWGIVHGVVRHEEDKAVYHRVYDNRRIAQERKFQKDLKDQKVWFRHPDHCEGYPCLGEIRYCGKLEKWFYTRNCVKHHGLSAQYICKPYHEGIAITPKNTHTITSSSSQPELPLASSDDPPMDVDTRREKRKDIFEGAIPQLSPGSIQDPSAVPERPASFNDIIARLKTLDERRRADIEELKKGYQDMKIKYEQASKSVEKLKSKSVDDDRMIEELRKEVQKEKGINAGLERELENYKPFEHDLEHDSTTSVEFGAVVAIESDQQLEDVEAVVEETQSHRSSIEEDGVGSHSEEVERILLAWMGGGD</sequence>
<dbReference type="GeneID" id="30205377"/>
<name>A0A1B9GEJ4_9TREE</name>
<proteinExistence type="predicted"/>
<reference evidence="3" key="3">
    <citation type="submission" date="2014-01" db="EMBL/GenBank/DDBJ databases">
        <title>Evolution of pathogenesis and genome organization in the Tremellales.</title>
        <authorList>
            <person name="Cuomo C."/>
            <person name="Litvintseva A."/>
            <person name="Heitman J."/>
            <person name="Chen Y."/>
            <person name="Sun S."/>
            <person name="Springer D."/>
            <person name="Dromer F."/>
            <person name="Young S."/>
            <person name="Zeng Q."/>
            <person name="Chapman S."/>
            <person name="Gujja S."/>
            <person name="Saif S."/>
            <person name="Birren B."/>
        </authorList>
    </citation>
    <scope>NUCLEOTIDE SEQUENCE</scope>
    <source>
        <strain evidence="3">CBS 10118</strain>
    </source>
</reference>
<feature type="compositionally biased region" description="Polar residues" evidence="2">
    <location>
        <begin position="150"/>
        <end position="160"/>
    </location>
</feature>
<reference evidence="4" key="4">
    <citation type="submission" date="2024-02" db="EMBL/GenBank/DDBJ databases">
        <title>Comparative genomics of Cryptococcus and Kwoniella reveals pathogenesis evolution and contrasting modes of karyotype evolution via chromosome fusion or intercentromeric recombination.</title>
        <authorList>
            <person name="Coelho M.A."/>
            <person name="David-Palma M."/>
            <person name="Shea T."/>
            <person name="Bowers K."/>
            <person name="McGinley-Smith S."/>
            <person name="Mohammad A.W."/>
            <person name="Gnirke A."/>
            <person name="Yurkov A.M."/>
            <person name="Nowrousian M."/>
            <person name="Sun S."/>
            <person name="Cuomo C.A."/>
            <person name="Heitman J."/>
        </authorList>
    </citation>
    <scope>NUCLEOTIDE SEQUENCE</scope>
    <source>
        <strain evidence="4">CBS 10118</strain>
    </source>
</reference>
<dbReference type="AlphaFoldDB" id="A0A1B9GEJ4"/>
<dbReference type="EMBL" id="CP144541">
    <property type="protein sequence ID" value="WVW80308.1"/>
    <property type="molecule type" value="Genomic_DNA"/>
</dbReference>
<evidence type="ECO:0000313" key="3">
    <source>
        <dbReference type="EMBL" id="OCF29473.1"/>
    </source>
</evidence>
<evidence type="ECO:0000256" key="2">
    <source>
        <dbReference type="SAM" id="MobiDB-lite"/>
    </source>
</evidence>
<organism evidence="3">
    <name type="scientific">Kwoniella bestiolae CBS 10118</name>
    <dbReference type="NCBI Taxonomy" id="1296100"/>
    <lineage>
        <taxon>Eukaryota</taxon>
        <taxon>Fungi</taxon>
        <taxon>Dikarya</taxon>
        <taxon>Basidiomycota</taxon>
        <taxon>Agaricomycotina</taxon>
        <taxon>Tremellomycetes</taxon>
        <taxon>Tremellales</taxon>
        <taxon>Cryptococcaceae</taxon>
        <taxon>Kwoniella</taxon>
    </lineage>
</organism>
<dbReference type="Proteomes" id="UP000092730">
    <property type="component" value="Chromosome 1"/>
</dbReference>
<evidence type="ECO:0000313" key="5">
    <source>
        <dbReference type="Proteomes" id="UP000092730"/>
    </source>
</evidence>
<dbReference type="RefSeq" id="XP_019050543.1">
    <property type="nucleotide sequence ID" value="XM_019187665.1"/>
</dbReference>
<protein>
    <submittedName>
        <fullName evidence="3">Uncharacterized protein</fullName>
    </submittedName>
</protein>
<keyword evidence="1" id="KW-0175">Coiled coil</keyword>
<dbReference type="VEuPathDB" id="FungiDB:I302_00978"/>
<feature type="coiled-coil region" evidence="1">
    <location>
        <begin position="228"/>
        <end position="283"/>
    </location>
</feature>
<accession>A0A1B9GEJ4</accession>
<dbReference type="EMBL" id="KI894018">
    <property type="protein sequence ID" value="OCF29473.1"/>
    <property type="molecule type" value="Genomic_DNA"/>
</dbReference>
<dbReference type="KEGG" id="kbi:30205377"/>
<keyword evidence="5" id="KW-1185">Reference proteome</keyword>